<evidence type="ECO:0000313" key="1">
    <source>
        <dbReference type="EMBL" id="EGU88561.1"/>
    </source>
</evidence>
<organism evidence="1">
    <name type="scientific">Fusarium oxysporum (strain Fo5176)</name>
    <name type="common">Fusarium vascular wilt</name>
    <dbReference type="NCBI Taxonomy" id="660025"/>
    <lineage>
        <taxon>Eukaryota</taxon>
        <taxon>Fungi</taxon>
        <taxon>Dikarya</taxon>
        <taxon>Ascomycota</taxon>
        <taxon>Pezizomycotina</taxon>
        <taxon>Sordariomycetes</taxon>
        <taxon>Hypocreomycetidae</taxon>
        <taxon>Hypocreales</taxon>
        <taxon>Nectriaceae</taxon>
        <taxon>Fusarium</taxon>
        <taxon>Fusarium oxysporum species complex</taxon>
    </lineage>
</organism>
<protein>
    <submittedName>
        <fullName evidence="1">Uncharacterized protein</fullName>
    </submittedName>
</protein>
<gene>
    <name evidence="1" type="ORF">FOXB_00921</name>
</gene>
<name>F9F3E6_FUSOF</name>
<accession>F9F3E6</accession>
<dbReference type="AlphaFoldDB" id="F9F3E6"/>
<sequence>MDYHFTFAGSDKHWIDHKLSEINSAPIICSTASYGLATSASTQMSSRNGNVP</sequence>
<dbReference type="EMBL" id="AFQF01000322">
    <property type="protein sequence ID" value="EGU88561.1"/>
    <property type="molecule type" value="Genomic_DNA"/>
</dbReference>
<reference evidence="1" key="1">
    <citation type="journal article" date="2012" name="Mol. Plant Microbe Interact.">
        <title>A highly conserved effector in Fusarium oxysporum is required for full virulence on Arabidopsis.</title>
        <authorList>
            <person name="Thatcher L.F."/>
            <person name="Gardiner D.M."/>
            <person name="Kazan K."/>
            <person name="Manners J."/>
        </authorList>
    </citation>
    <scope>NUCLEOTIDE SEQUENCE [LARGE SCALE GENOMIC DNA]</scope>
    <source>
        <strain evidence="1">Fo5176</strain>
    </source>
</reference>
<proteinExistence type="predicted"/>
<comment type="caution">
    <text evidence="1">The sequence shown here is derived from an EMBL/GenBank/DDBJ whole genome shotgun (WGS) entry which is preliminary data.</text>
</comment>